<accession>A0A9W6P6L9</accession>
<comment type="similarity">
    <text evidence="1 5">Belongs to the MreC family.</text>
</comment>
<evidence type="ECO:0000313" key="8">
    <source>
        <dbReference type="Proteomes" id="UP001165092"/>
    </source>
</evidence>
<reference evidence="7" key="1">
    <citation type="submission" date="2023-02" db="EMBL/GenBank/DDBJ databases">
        <title>Nocardiopsis ansamitocini NBRC 112285.</title>
        <authorList>
            <person name="Ichikawa N."/>
            <person name="Sato H."/>
            <person name="Tonouchi N."/>
        </authorList>
    </citation>
    <scope>NUCLEOTIDE SEQUENCE</scope>
    <source>
        <strain evidence="7">NBRC 112285</strain>
    </source>
</reference>
<dbReference type="Proteomes" id="UP001165092">
    <property type="component" value="Unassembled WGS sequence"/>
</dbReference>
<dbReference type="PANTHER" id="PTHR34138:SF1">
    <property type="entry name" value="CELL SHAPE-DETERMINING PROTEIN MREC"/>
    <property type="match status" value="1"/>
</dbReference>
<gene>
    <name evidence="7" type="ORF">Nans01_23140</name>
</gene>
<dbReference type="Gene3D" id="2.40.10.340">
    <property type="entry name" value="Rod shape-determining protein MreC, domain 1"/>
    <property type="match status" value="1"/>
</dbReference>
<evidence type="ECO:0000256" key="3">
    <source>
        <dbReference type="ARBA" id="ARBA00022960"/>
    </source>
</evidence>
<evidence type="ECO:0000256" key="5">
    <source>
        <dbReference type="PIRNR" id="PIRNR038471"/>
    </source>
</evidence>
<evidence type="ECO:0000256" key="1">
    <source>
        <dbReference type="ARBA" id="ARBA00009369"/>
    </source>
</evidence>
<dbReference type="NCBIfam" id="TIGR00219">
    <property type="entry name" value="mreC"/>
    <property type="match status" value="1"/>
</dbReference>
<dbReference type="Pfam" id="PF04085">
    <property type="entry name" value="MreC"/>
    <property type="match status" value="1"/>
</dbReference>
<evidence type="ECO:0000256" key="2">
    <source>
        <dbReference type="ARBA" id="ARBA00013855"/>
    </source>
</evidence>
<organism evidence="7 8">
    <name type="scientific">Nocardiopsis ansamitocini</name>
    <dbReference type="NCBI Taxonomy" id="1670832"/>
    <lineage>
        <taxon>Bacteria</taxon>
        <taxon>Bacillati</taxon>
        <taxon>Actinomycetota</taxon>
        <taxon>Actinomycetes</taxon>
        <taxon>Streptosporangiales</taxon>
        <taxon>Nocardiopsidaceae</taxon>
        <taxon>Nocardiopsis</taxon>
    </lineage>
</organism>
<name>A0A9W6P6L9_9ACTN</name>
<dbReference type="RefSeq" id="WP_285759282.1">
    <property type="nucleotide sequence ID" value="NZ_BSQG01000003.1"/>
</dbReference>
<dbReference type="GO" id="GO:0008360">
    <property type="term" value="P:regulation of cell shape"/>
    <property type="evidence" value="ECO:0007669"/>
    <property type="project" value="UniProtKB-KW"/>
</dbReference>
<evidence type="ECO:0000259" key="6">
    <source>
        <dbReference type="Pfam" id="PF04085"/>
    </source>
</evidence>
<evidence type="ECO:0000313" key="7">
    <source>
        <dbReference type="EMBL" id="GLU47963.1"/>
    </source>
</evidence>
<evidence type="ECO:0000256" key="4">
    <source>
        <dbReference type="ARBA" id="ARBA00032089"/>
    </source>
</evidence>
<dbReference type="InterPro" id="IPR042177">
    <property type="entry name" value="Cell/Rod_1"/>
</dbReference>
<dbReference type="InterPro" id="IPR042175">
    <property type="entry name" value="Cell/Rod_MreC_2"/>
</dbReference>
<feature type="domain" description="Rod shape-determining protein MreC beta-barrel core" evidence="6">
    <location>
        <begin position="127"/>
        <end position="276"/>
    </location>
</feature>
<dbReference type="EMBL" id="BSQG01000003">
    <property type="protein sequence ID" value="GLU47963.1"/>
    <property type="molecule type" value="Genomic_DNA"/>
</dbReference>
<comment type="caution">
    <text evidence="7">The sequence shown here is derived from an EMBL/GenBank/DDBJ whole genome shotgun (WGS) entry which is preliminary data.</text>
</comment>
<dbReference type="GO" id="GO:0005886">
    <property type="term" value="C:plasma membrane"/>
    <property type="evidence" value="ECO:0007669"/>
    <property type="project" value="TreeGrafter"/>
</dbReference>
<dbReference type="InterPro" id="IPR007221">
    <property type="entry name" value="MreC"/>
</dbReference>
<dbReference type="PANTHER" id="PTHR34138">
    <property type="entry name" value="CELL SHAPE-DETERMINING PROTEIN MREC"/>
    <property type="match status" value="1"/>
</dbReference>
<dbReference type="Gene3D" id="2.40.10.350">
    <property type="entry name" value="Rod shape-determining protein MreC, domain 2"/>
    <property type="match status" value="1"/>
</dbReference>
<keyword evidence="8" id="KW-1185">Reference proteome</keyword>
<comment type="function">
    <text evidence="5">Involved in formation and maintenance of cell shape.</text>
</comment>
<dbReference type="AlphaFoldDB" id="A0A9W6P6L9"/>
<proteinExistence type="inferred from homology"/>
<protein>
    <recommendedName>
        <fullName evidence="2 5">Cell shape-determining protein MreC</fullName>
    </recommendedName>
    <alternativeName>
        <fullName evidence="4 5">Cell shape protein MreC</fullName>
    </alternativeName>
</protein>
<dbReference type="PIRSF" id="PIRSF038471">
    <property type="entry name" value="MreC"/>
    <property type="match status" value="1"/>
</dbReference>
<dbReference type="InterPro" id="IPR055342">
    <property type="entry name" value="MreC_beta-barrel_core"/>
</dbReference>
<sequence>MRHDSPRARTLLAILLAVCLALLVLDSRAGDNPVGVGARAAGAIAFGPLSSAVATVAEPLSSFYTTLTRAPGAARHIEDLERRNADLAAEVEALQADGVRSAELADLFTLSGLGGYEIVPAQAVTRATGQGYSQTITLDVGERDGVAADMTVINGEGLVGRVMDVTSRTSTVLLLTDSSASVGARMAGSKEIGVVSGSSHAITEDAPLNFELLDATATVKTGDRVVTLGSHDGAPFVPGVPVGKVRSVEDTPGALSRTALVTPFVDVSRLDVVGVVVAAPETDPRDSVLPDDPSKGDK</sequence>
<keyword evidence="3 5" id="KW-0133">Cell shape</keyword>